<dbReference type="Gene3D" id="3.40.50.20">
    <property type="match status" value="1"/>
</dbReference>
<dbReference type="AlphaFoldDB" id="A0A660S6A0"/>
<feature type="non-terminal residue" evidence="6">
    <location>
        <position position="1"/>
    </location>
</feature>
<dbReference type="Gene3D" id="3.30.470.20">
    <property type="entry name" value="ATP-grasp fold, B domain"/>
    <property type="match status" value="1"/>
</dbReference>
<comment type="caution">
    <text evidence="6">The sequence shown here is derived from an EMBL/GenBank/DDBJ whole genome shotgun (WGS) entry which is preliminary data.</text>
</comment>
<evidence type="ECO:0000313" key="7">
    <source>
        <dbReference type="Proteomes" id="UP000282321"/>
    </source>
</evidence>
<gene>
    <name evidence="6" type="ORF">DRP44_06760</name>
</gene>
<evidence type="ECO:0000256" key="2">
    <source>
        <dbReference type="ARBA" id="ARBA00022741"/>
    </source>
</evidence>
<dbReference type="Proteomes" id="UP000282321">
    <property type="component" value="Unassembled WGS sequence"/>
</dbReference>
<protein>
    <recommendedName>
        <fullName evidence="5">ATP-grasp domain-containing protein</fullName>
    </recommendedName>
</protein>
<organism evidence="6 7">
    <name type="scientific">candidate division TA06 bacterium</name>
    <dbReference type="NCBI Taxonomy" id="2250710"/>
    <lineage>
        <taxon>Bacteria</taxon>
        <taxon>Bacteria division TA06</taxon>
    </lineage>
</organism>
<evidence type="ECO:0000313" key="6">
    <source>
        <dbReference type="EMBL" id="RKX65228.1"/>
    </source>
</evidence>
<dbReference type="SMART" id="SM01209">
    <property type="entry name" value="GARS_A"/>
    <property type="match status" value="1"/>
</dbReference>
<dbReference type="SUPFAM" id="SSF56059">
    <property type="entry name" value="Glutathione synthetase ATP-binding domain-like"/>
    <property type="match status" value="1"/>
</dbReference>
<dbReference type="Gene3D" id="3.30.1490.20">
    <property type="entry name" value="ATP-grasp fold, A domain"/>
    <property type="match status" value="1"/>
</dbReference>
<reference evidence="6 7" key="1">
    <citation type="submission" date="2018-06" db="EMBL/GenBank/DDBJ databases">
        <title>Extensive metabolic versatility and redundancy in microbially diverse, dynamic hydrothermal sediments.</title>
        <authorList>
            <person name="Dombrowski N."/>
            <person name="Teske A."/>
            <person name="Baker B.J."/>
        </authorList>
    </citation>
    <scope>NUCLEOTIDE SEQUENCE [LARGE SCALE GENOMIC DNA]</scope>
    <source>
        <strain evidence="6">B35_G9</strain>
    </source>
</reference>
<evidence type="ECO:0000256" key="1">
    <source>
        <dbReference type="ARBA" id="ARBA00022598"/>
    </source>
</evidence>
<dbReference type="Pfam" id="PF13535">
    <property type="entry name" value="ATP-grasp_4"/>
    <property type="match status" value="1"/>
</dbReference>
<evidence type="ECO:0000256" key="4">
    <source>
        <dbReference type="PROSITE-ProRule" id="PRU00409"/>
    </source>
</evidence>
<keyword evidence="3 4" id="KW-0067">ATP-binding</keyword>
<dbReference type="PROSITE" id="PS50975">
    <property type="entry name" value="ATP_GRASP"/>
    <property type="match status" value="1"/>
</dbReference>
<name>A0A660S6A0_UNCT6</name>
<dbReference type="InterPro" id="IPR040570">
    <property type="entry name" value="LAL_C2"/>
</dbReference>
<dbReference type="PANTHER" id="PTHR43585">
    <property type="entry name" value="FUMIPYRROLE BIOSYNTHESIS PROTEIN C"/>
    <property type="match status" value="1"/>
</dbReference>
<sequence>LKIADVPVVLDVKDIEGSIKVAKENNIDGVLTIASDIAIPTVAAVATELGLPGISPEVAKIATNKALMREKFVEHGVPSPRFRKVRTLDEAKEAAKEIGFPVVIKPVDNAGSRGVSKIDNMSGLADAFNYAQKNSRIGDVIIEDFVEGIECTIEGMTYNNKTEILAISEKKKPGGHYRVATDLTYPPSFPEEMIENIKGVVRLAIEAIGIDIGPTHSEVIVTPQWKTVLIEVAARGGGFGVFSDVIPLVSGVDAVLENIKMCIGQKPDIKPKYERGVVLRFFAPHEGILKEIIGFDEAKLIKNTEIGLFKKVGDTIPPLATDGDRTGYILAWGETREEAIKRANMVEEKVKFIVKDEHQK</sequence>
<accession>A0A660S6A0</accession>
<dbReference type="InterPro" id="IPR013815">
    <property type="entry name" value="ATP_grasp_subdomain_1"/>
</dbReference>
<feature type="domain" description="ATP-grasp" evidence="5">
    <location>
        <begin position="69"/>
        <end position="263"/>
    </location>
</feature>
<dbReference type="PANTHER" id="PTHR43585:SF2">
    <property type="entry name" value="ATP-GRASP ENZYME FSQD"/>
    <property type="match status" value="1"/>
</dbReference>
<dbReference type="GO" id="GO:0005524">
    <property type="term" value="F:ATP binding"/>
    <property type="evidence" value="ECO:0007669"/>
    <property type="project" value="UniProtKB-UniRule"/>
</dbReference>
<dbReference type="GO" id="GO:0016874">
    <property type="term" value="F:ligase activity"/>
    <property type="evidence" value="ECO:0007669"/>
    <property type="project" value="UniProtKB-KW"/>
</dbReference>
<keyword evidence="2 4" id="KW-0547">Nucleotide-binding</keyword>
<proteinExistence type="predicted"/>
<keyword evidence="1" id="KW-0436">Ligase</keyword>
<evidence type="ECO:0000256" key="3">
    <source>
        <dbReference type="ARBA" id="ARBA00022840"/>
    </source>
</evidence>
<dbReference type="InterPro" id="IPR052032">
    <property type="entry name" value="ATP-dep_AA_Ligase"/>
</dbReference>
<dbReference type="InterPro" id="IPR011761">
    <property type="entry name" value="ATP-grasp"/>
</dbReference>
<dbReference type="Pfam" id="PF18603">
    <property type="entry name" value="LAL_C2"/>
    <property type="match status" value="1"/>
</dbReference>
<evidence type="ECO:0000259" key="5">
    <source>
        <dbReference type="PROSITE" id="PS50975"/>
    </source>
</evidence>
<dbReference type="EMBL" id="QNBC01000102">
    <property type="protein sequence ID" value="RKX65228.1"/>
    <property type="molecule type" value="Genomic_DNA"/>
</dbReference>
<dbReference type="GO" id="GO:0046872">
    <property type="term" value="F:metal ion binding"/>
    <property type="evidence" value="ECO:0007669"/>
    <property type="project" value="InterPro"/>
</dbReference>